<dbReference type="Gene3D" id="3.20.19.10">
    <property type="entry name" value="Aconitase, domain 4"/>
    <property type="match status" value="1"/>
</dbReference>
<dbReference type="AlphaFoldDB" id="A0A5C6M3U8"/>
<organism evidence="1 2">
    <name type="scientific">Planctomyces bekefii</name>
    <dbReference type="NCBI Taxonomy" id="1653850"/>
    <lineage>
        <taxon>Bacteria</taxon>
        <taxon>Pseudomonadati</taxon>
        <taxon>Planctomycetota</taxon>
        <taxon>Planctomycetia</taxon>
        <taxon>Planctomycetales</taxon>
        <taxon>Planctomycetaceae</taxon>
        <taxon>Planctomyces</taxon>
    </lineage>
</organism>
<sequence>MRWGIRAIIAESFAEIFFGNCNSLGIPAVKASRSDLETLAATVEQNPTTQITVDLVSLTASAENITIPVTLAESARDALVTGQWDYLGRLLSAADQVTQHAQNIPYISGFKA</sequence>
<protein>
    <submittedName>
        <fullName evidence="1">3-isopropylmalate dehydratase</fullName>
    </submittedName>
</protein>
<dbReference type="Proteomes" id="UP000321083">
    <property type="component" value="Unassembled WGS sequence"/>
</dbReference>
<dbReference type="SUPFAM" id="SSF52016">
    <property type="entry name" value="LeuD/IlvD-like"/>
    <property type="match status" value="1"/>
</dbReference>
<dbReference type="InterPro" id="IPR015928">
    <property type="entry name" value="Aconitase/3IPM_dehydase_swvl"/>
</dbReference>
<reference evidence="1 2" key="1">
    <citation type="submission" date="2019-08" db="EMBL/GenBank/DDBJ databases">
        <title>100 year-old enigma solved: identification of Planctomyces bekefii, the type genus and species of the phylum Planctomycetes.</title>
        <authorList>
            <person name="Svetlana D.N."/>
            <person name="Overmann J."/>
        </authorList>
    </citation>
    <scope>NUCLEOTIDE SEQUENCE [LARGE SCALE GENOMIC DNA]</scope>
    <source>
        <strain evidence="1">Phe10_nw2017</strain>
    </source>
</reference>
<gene>
    <name evidence="1" type="ORF">E3A20_15090</name>
</gene>
<accession>A0A5C6M3U8</accession>
<evidence type="ECO:0000313" key="2">
    <source>
        <dbReference type="Proteomes" id="UP000321083"/>
    </source>
</evidence>
<proteinExistence type="predicted"/>
<reference evidence="1 2" key="2">
    <citation type="submission" date="2019-08" db="EMBL/GenBank/DDBJ databases">
        <authorList>
            <person name="Henke P."/>
        </authorList>
    </citation>
    <scope>NUCLEOTIDE SEQUENCE [LARGE SCALE GENOMIC DNA]</scope>
    <source>
        <strain evidence="1">Phe10_nw2017</strain>
    </source>
</reference>
<comment type="caution">
    <text evidence="1">The sequence shown here is derived from an EMBL/GenBank/DDBJ whole genome shotgun (WGS) entry which is preliminary data.</text>
</comment>
<dbReference type="EMBL" id="SRHE01000298">
    <property type="protein sequence ID" value="TWW09366.1"/>
    <property type="molecule type" value="Genomic_DNA"/>
</dbReference>
<name>A0A5C6M3U8_9PLAN</name>
<keyword evidence="2" id="KW-1185">Reference proteome</keyword>
<evidence type="ECO:0000313" key="1">
    <source>
        <dbReference type="EMBL" id="TWW09366.1"/>
    </source>
</evidence>